<proteinExistence type="predicted"/>
<dbReference type="InterPro" id="IPR007560">
    <property type="entry name" value="Restrct_endonuc_IV_Mrr"/>
</dbReference>
<dbReference type="RefSeq" id="WP_093522576.1">
    <property type="nucleotide sequence ID" value="NZ_FOSK01000013.1"/>
</dbReference>
<evidence type="ECO:0000313" key="4">
    <source>
        <dbReference type="Proteomes" id="UP000199598"/>
    </source>
</evidence>
<feature type="domain" description="Restriction endonuclease type IV Mrr" evidence="1">
    <location>
        <begin position="7"/>
        <end position="60"/>
    </location>
</feature>
<dbReference type="Pfam" id="PF20720">
    <property type="entry name" value="nSTAND3"/>
    <property type="match status" value="1"/>
</dbReference>
<keyword evidence="4" id="KW-1185">Reference proteome</keyword>
<dbReference type="InterPro" id="IPR011335">
    <property type="entry name" value="Restrct_endonuc-II-like"/>
</dbReference>
<keyword evidence="3" id="KW-0378">Hydrolase</keyword>
<dbReference type="Gene3D" id="3.40.1350.10">
    <property type="match status" value="1"/>
</dbReference>
<comment type="caution">
    <text evidence="3">The sequence shown here is derived from an EMBL/GenBank/DDBJ whole genome shotgun (WGS) entry which is preliminary data.</text>
</comment>
<dbReference type="SUPFAM" id="SSF52980">
    <property type="entry name" value="Restriction endonuclease-like"/>
    <property type="match status" value="1"/>
</dbReference>
<dbReference type="SUPFAM" id="SSF52540">
    <property type="entry name" value="P-loop containing nucleoside triphosphate hydrolases"/>
    <property type="match status" value="1"/>
</dbReference>
<name>A0A1I4DWL2_9HYPH</name>
<dbReference type="Gene3D" id="3.40.50.300">
    <property type="entry name" value="P-loop containing nucleotide triphosphate hydrolases"/>
    <property type="match status" value="1"/>
</dbReference>
<evidence type="ECO:0000259" key="2">
    <source>
        <dbReference type="Pfam" id="PF20720"/>
    </source>
</evidence>
<dbReference type="Proteomes" id="UP000199598">
    <property type="component" value="Unassembled WGS sequence"/>
</dbReference>
<accession>A0A1I4DWL2</accession>
<organism evidence="3 4">
    <name type="scientific">Pseudovibrio ascidiaceicola</name>
    <dbReference type="NCBI Taxonomy" id="285279"/>
    <lineage>
        <taxon>Bacteria</taxon>
        <taxon>Pseudomonadati</taxon>
        <taxon>Pseudomonadota</taxon>
        <taxon>Alphaproteobacteria</taxon>
        <taxon>Hyphomicrobiales</taxon>
        <taxon>Stappiaceae</taxon>
        <taxon>Pseudovibrio</taxon>
    </lineage>
</organism>
<dbReference type="GO" id="GO:0004519">
    <property type="term" value="F:endonuclease activity"/>
    <property type="evidence" value="ECO:0007669"/>
    <property type="project" value="UniProtKB-KW"/>
</dbReference>
<dbReference type="InterPro" id="IPR011856">
    <property type="entry name" value="tRNA_endonuc-like_dom_sf"/>
</dbReference>
<keyword evidence="3" id="KW-0255">Endonuclease</keyword>
<evidence type="ECO:0000259" key="1">
    <source>
        <dbReference type="Pfam" id="PF04471"/>
    </source>
</evidence>
<dbReference type="InterPro" id="IPR027417">
    <property type="entry name" value="P-loop_NTPase"/>
</dbReference>
<dbReference type="Pfam" id="PF04471">
    <property type="entry name" value="Mrr_cat"/>
    <property type="match status" value="1"/>
</dbReference>
<reference evidence="3 4" key="1">
    <citation type="submission" date="2016-10" db="EMBL/GenBank/DDBJ databases">
        <authorList>
            <person name="Varghese N."/>
            <person name="Submissions S."/>
        </authorList>
    </citation>
    <scope>NUCLEOTIDE SEQUENCE [LARGE SCALE GENOMIC DNA]</scope>
    <source>
        <strain evidence="3 4">DSM 16392</strain>
    </source>
</reference>
<sequence>MSNYTFDTINDKEFEQIVADLLSKKLGVDVETFKSGKDGGVDGRYFDDDDQEVIIQCKHRPKTSLSKLKSILKKDELPKVRELDPAGYIFATSTELSRTDKKQIKEIFSPYIKKVTDVYGREDLNKFIADYPNIEKKHYKLWLHSTNVLQNLFNHGISERSREVLEEIHEKSTLFVETDAYDKCIKHLSKNNNLIVTGSPGAGKTTTAEQICLYLAGQDYELVVAAEHIEELEQAFVSSQKQVFYFDDFLGRNYFEALQQQQDSKIYRFMKRIERGNKKFILTSRTNVLNRGKFSTDIFTELRSEDFEFEIDVDDYTMFEKAQILYNRIWHSELDNSYLEVLYKNKRYLNVIKHKNYNPRIIEYITTKKHVRCEPDEYWQFIKDKLQNPKDIWANLFRTGIDSLSRDLIILIFFFGGIVSEKTVRSLFASLQKVGAYTNAHETFSEQIKFLNGSLLDRTIEHTGRVTYDYVNPSVGDFILSEYISDEVFFRRIIKHIPNAQFIHQTQSLMQNRIIQSDWVLQEVYSRLDKAASFALKEKIEFYNVLKQLTSKRNEELSTLIWSNIYNGYADGAHGYVLKFITDELNFDTRTVDENKLRTKILEWLKVQDFDLLLEEDIAFLNDYCSKFDDSGELGEHIKECIKEYAEDHITEYYLGCEYFVPAFDTVDFDTSDVVSVVSDLFDDTVFSLSNSEVFDIAFSCDEDSVVEKSRSEYDDHYDDDRYERGEAFNGDEAIETLFGDEPPQQ</sequence>
<feature type="domain" description="Novel STAND NTPase 3" evidence="2">
    <location>
        <begin position="175"/>
        <end position="331"/>
    </location>
</feature>
<protein>
    <submittedName>
        <fullName evidence="3">Restriction endonuclease</fullName>
    </submittedName>
</protein>
<dbReference type="InterPro" id="IPR049050">
    <property type="entry name" value="nSTAND3"/>
</dbReference>
<gene>
    <name evidence="3" type="ORF">SAMN04488518_11331</name>
</gene>
<evidence type="ECO:0000313" key="3">
    <source>
        <dbReference type="EMBL" id="SFK97974.1"/>
    </source>
</evidence>
<keyword evidence="3" id="KW-0540">Nuclease</keyword>
<dbReference type="EMBL" id="FOSK01000013">
    <property type="protein sequence ID" value="SFK97974.1"/>
    <property type="molecule type" value="Genomic_DNA"/>
</dbReference>